<accession>A0A453A2N2</accession>
<reference evidence="2" key="4">
    <citation type="submission" date="2019-03" db="UniProtKB">
        <authorList>
            <consortium name="EnsemblPlants"/>
        </authorList>
    </citation>
    <scope>IDENTIFICATION</scope>
</reference>
<organism evidence="2 3">
    <name type="scientific">Aegilops tauschii subsp. strangulata</name>
    <name type="common">Goatgrass</name>
    <dbReference type="NCBI Taxonomy" id="200361"/>
    <lineage>
        <taxon>Eukaryota</taxon>
        <taxon>Viridiplantae</taxon>
        <taxon>Streptophyta</taxon>
        <taxon>Embryophyta</taxon>
        <taxon>Tracheophyta</taxon>
        <taxon>Spermatophyta</taxon>
        <taxon>Magnoliopsida</taxon>
        <taxon>Liliopsida</taxon>
        <taxon>Poales</taxon>
        <taxon>Poaceae</taxon>
        <taxon>BOP clade</taxon>
        <taxon>Pooideae</taxon>
        <taxon>Triticodae</taxon>
        <taxon>Triticeae</taxon>
        <taxon>Triticinae</taxon>
        <taxon>Aegilops</taxon>
    </lineage>
</organism>
<dbReference type="Proteomes" id="UP000015105">
    <property type="component" value="Chromosome 1D"/>
</dbReference>
<keyword evidence="3" id="KW-1185">Reference proteome</keyword>
<keyword evidence="1" id="KW-0732">Signal</keyword>
<reference evidence="2" key="5">
    <citation type="journal article" date="2021" name="G3 (Bethesda)">
        <title>Aegilops tauschii genome assembly Aet v5.0 features greater sequence contiguity and improved annotation.</title>
        <authorList>
            <person name="Wang L."/>
            <person name="Zhu T."/>
            <person name="Rodriguez J.C."/>
            <person name="Deal K.R."/>
            <person name="Dubcovsky J."/>
            <person name="McGuire P.E."/>
            <person name="Lux T."/>
            <person name="Spannagl M."/>
            <person name="Mayer K.F.X."/>
            <person name="Baldrich P."/>
            <person name="Meyers B.C."/>
            <person name="Huo N."/>
            <person name="Gu Y.Q."/>
            <person name="Zhou H."/>
            <person name="Devos K.M."/>
            <person name="Bennetzen J.L."/>
            <person name="Unver T."/>
            <person name="Budak H."/>
            <person name="Gulick P.J."/>
            <person name="Galiba G."/>
            <person name="Kalapos B."/>
            <person name="Nelson D.R."/>
            <person name="Li P."/>
            <person name="You F.M."/>
            <person name="Luo M.C."/>
            <person name="Dvorak J."/>
        </authorList>
    </citation>
    <scope>NUCLEOTIDE SEQUENCE [LARGE SCALE GENOMIC DNA]</scope>
    <source>
        <strain evidence="2">cv. AL8/78</strain>
    </source>
</reference>
<reference evidence="3" key="1">
    <citation type="journal article" date="2014" name="Science">
        <title>Ancient hybridizations among the ancestral genomes of bread wheat.</title>
        <authorList>
            <consortium name="International Wheat Genome Sequencing Consortium,"/>
            <person name="Marcussen T."/>
            <person name="Sandve S.R."/>
            <person name="Heier L."/>
            <person name="Spannagl M."/>
            <person name="Pfeifer M."/>
            <person name="Jakobsen K.S."/>
            <person name="Wulff B.B."/>
            <person name="Steuernagel B."/>
            <person name="Mayer K.F."/>
            <person name="Olsen O.A."/>
        </authorList>
    </citation>
    <scope>NUCLEOTIDE SEQUENCE [LARGE SCALE GENOMIC DNA]</scope>
    <source>
        <strain evidence="3">cv. AL8/78</strain>
    </source>
</reference>
<protein>
    <submittedName>
        <fullName evidence="2">Uncharacterized protein</fullName>
    </submittedName>
</protein>
<reference evidence="3" key="2">
    <citation type="journal article" date="2017" name="Nat. Plants">
        <title>The Aegilops tauschii genome reveals multiple impacts of transposons.</title>
        <authorList>
            <person name="Zhao G."/>
            <person name="Zou C."/>
            <person name="Li K."/>
            <person name="Wang K."/>
            <person name="Li T."/>
            <person name="Gao L."/>
            <person name="Zhang X."/>
            <person name="Wang H."/>
            <person name="Yang Z."/>
            <person name="Liu X."/>
            <person name="Jiang W."/>
            <person name="Mao L."/>
            <person name="Kong X."/>
            <person name="Jiao Y."/>
            <person name="Jia J."/>
        </authorList>
    </citation>
    <scope>NUCLEOTIDE SEQUENCE [LARGE SCALE GENOMIC DNA]</scope>
    <source>
        <strain evidence="3">cv. AL8/78</strain>
    </source>
</reference>
<feature type="chain" id="PRO_5019535062" evidence="1">
    <location>
        <begin position="21"/>
        <end position="90"/>
    </location>
</feature>
<proteinExistence type="predicted"/>
<evidence type="ECO:0000313" key="3">
    <source>
        <dbReference type="Proteomes" id="UP000015105"/>
    </source>
</evidence>
<feature type="signal peptide" evidence="1">
    <location>
        <begin position="1"/>
        <end position="20"/>
    </location>
</feature>
<dbReference type="EnsemblPlants" id="AET1Gv21017200.1">
    <property type="protein sequence ID" value="AET1Gv21017200.1"/>
    <property type="gene ID" value="AET1Gv21017200"/>
</dbReference>
<sequence>MRVTLMLLLTLTFLVLPSDAETTCSSRDWPPGGTACDRSKCEDKCKNYYNNYYQHSTCVGLCSWTSICTDNGCHCSICDDHSHPLGHGIN</sequence>
<evidence type="ECO:0000313" key="2">
    <source>
        <dbReference type="EnsemblPlants" id="AET1Gv21017200.1"/>
    </source>
</evidence>
<dbReference type="AlphaFoldDB" id="A0A453A2N2"/>
<reference evidence="2" key="3">
    <citation type="journal article" date="2017" name="Nature">
        <title>Genome sequence of the progenitor of the wheat D genome Aegilops tauschii.</title>
        <authorList>
            <person name="Luo M.C."/>
            <person name="Gu Y.Q."/>
            <person name="Puiu D."/>
            <person name="Wang H."/>
            <person name="Twardziok S.O."/>
            <person name="Deal K.R."/>
            <person name="Huo N."/>
            <person name="Zhu T."/>
            <person name="Wang L."/>
            <person name="Wang Y."/>
            <person name="McGuire P.E."/>
            <person name="Liu S."/>
            <person name="Long H."/>
            <person name="Ramasamy R.K."/>
            <person name="Rodriguez J.C."/>
            <person name="Van S.L."/>
            <person name="Yuan L."/>
            <person name="Wang Z."/>
            <person name="Xia Z."/>
            <person name="Xiao L."/>
            <person name="Anderson O.D."/>
            <person name="Ouyang S."/>
            <person name="Liang Y."/>
            <person name="Zimin A.V."/>
            <person name="Pertea G."/>
            <person name="Qi P."/>
            <person name="Bennetzen J.L."/>
            <person name="Dai X."/>
            <person name="Dawson M.W."/>
            <person name="Muller H.G."/>
            <person name="Kugler K."/>
            <person name="Rivarola-Duarte L."/>
            <person name="Spannagl M."/>
            <person name="Mayer K.F.X."/>
            <person name="Lu F.H."/>
            <person name="Bevan M.W."/>
            <person name="Leroy P."/>
            <person name="Li P."/>
            <person name="You F.M."/>
            <person name="Sun Q."/>
            <person name="Liu Z."/>
            <person name="Lyons E."/>
            <person name="Wicker T."/>
            <person name="Salzberg S.L."/>
            <person name="Devos K.M."/>
            <person name="Dvorak J."/>
        </authorList>
    </citation>
    <scope>NUCLEOTIDE SEQUENCE [LARGE SCALE GENOMIC DNA]</scope>
    <source>
        <strain evidence="2">cv. AL8/78</strain>
    </source>
</reference>
<name>A0A453A2N2_AEGTS</name>
<dbReference type="Gramene" id="AET1Gv21017200.1">
    <property type="protein sequence ID" value="AET1Gv21017200.1"/>
    <property type="gene ID" value="AET1Gv21017200"/>
</dbReference>
<evidence type="ECO:0000256" key="1">
    <source>
        <dbReference type="SAM" id="SignalP"/>
    </source>
</evidence>